<organism evidence="3">
    <name type="scientific">freshwater metagenome</name>
    <dbReference type="NCBI Taxonomy" id="449393"/>
    <lineage>
        <taxon>unclassified sequences</taxon>
        <taxon>metagenomes</taxon>
        <taxon>ecological metagenomes</taxon>
    </lineage>
</organism>
<dbReference type="Pfam" id="PF12697">
    <property type="entry name" value="Abhydrolase_6"/>
    <property type="match status" value="1"/>
</dbReference>
<evidence type="ECO:0000259" key="2">
    <source>
        <dbReference type="Pfam" id="PF12697"/>
    </source>
</evidence>
<dbReference type="InterPro" id="IPR050266">
    <property type="entry name" value="AB_hydrolase_sf"/>
</dbReference>
<dbReference type="InterPro" id="IPR029058">
    <property type="entry name" value="AB_hydrolase_fold"/>
</dbReference>
<dbReference type="InterPro" id="IPR000073">
    <property type="entry name" value="AB_hydrolase_1"/>
</dbReference>
<keyword evidence="1" id="KW-0378">Hydrolase</keyword>
<dbReference type="AlphaFoldDB" id="A0A6J6EII2"/>
<dbReference type="GO" id="GO:0016787">
    <property type="term" value="F:hydrolase activity"/>
    <property type="evidence" value="ECO:0007669"/>
    <property type="project" value="UniProtKB-KW"/>
</dbReference>
<evidence type="ECO:0000256" key="1">
    <source>
        <dbReference type="ARBA" id="ARBA00022801"/>
    </source>
</evidence>
<feature type="domain" description="AB hydrolase-1" evidence="2">
    <location>
        <begin position="39"/>
        <end position="276"/>
    </location>
</feature>
<gene>
    <name evidence="3" type="ORF">UFOPK1740_00504</name>
</gene>
<reference evidence="3" key="1">
    <citation type="submission" date="2020-05" db="EMBL/GenBank/DDBJ databases">
        <authorList>
            <person name="Chiriac C."/>
            <person name="Salcher M."/>
            <person name="Ghai R."/>
            <person name="Kavagutti S V."/>
        </authorList>
    </citation>
    <scope>NUCLEOTIDE SEQUENCE</scope>
</reference>
<proteinExistence type="predicted"/>
<dbReference type="PANTHER" id="PTHR43798">
    <property type="entry name" value="MONOACYLGLYCEROL LIPASE"/>
    <property type="match status" value="1"/>
</dbReference>
<accession>A0A6J6EII2</accession>
<dbReference type="Gene3D" id="3.40.50.1820">
    <property type="entry name" value="alpha/beta hydrolase"/>
    <property type="match status" value="1"/>
</dbReference>
<name>A0A6J6EII2_9ZZZZ</name>
<protein>
    <submittedName>
        <fullName evidence="3">Unannotated protein</fullName>
    </submittedName>
</protein>
<dbReference type="SUPFAM" id="SSF53474">
    <property type="entry name" value="alpha/beta-Hydrolases"/>
    <property type="match status" value="1"/>
</dbReference>
<sequence>MQEQLLVNPAGIREHKFKTSKNVIGALVSEPEAIHAGTIIFIPGWSGSREDFVAAMPILSSLGWHCISIDQHGQPSSYGSNKEEDFTLENFAQDVIDIANSLSEPVHLVGHSFGGLVAQYGASRSPQSFASITLMCSGTGPLPKENWGGLPALVQAVEKGRSLAFIWFVKTFVLTILRKQSFSKPVRKWRKQRWLNTNPLSLKIMSELLMNVENVTHKLKQALENHKLPILVLRGENDDAWPRDEQQAMAEMLEANFVEIIGAAHSPARELPDKTAIELDTFLKSI</sequence>
<dbReference type="PANTHER" id="PTHR43798:SF31">
    <property type="entry name" value="AB HYDROLASE SUPERFAMILY PROTEIN YCLE"/>
    <property type="match status" value="1"/>
</dbReference>
<evidence type="ECO:0000313" key="3">
    <source>
        <dbReference type="EMBL" id="CAB4575014.1"/>
    </source>
</evidence>
<dbReference type="GO" id="GO:0016020">
    <property type="term" value="C:membrane"/>
    <property type="evidence" value="ECO:0007669"/>
    <property type="project" value="TreeGrafter"/>
</dbReference>
<dbReference type="EMBL" id="CAEZTU010000014">
    <property type="protein sequence ID" value="CAB4575014.1"/>
    <property type="molecule type" value="Genomic_DNA"/>
</dbReference>